<accession>A0ACC3CF46</accession>
<keyword evidence="2" id="KW-1185">Reference proteome</keyword>
<organism evidence="1 2">
    <name type="scientific">Pyropia yezoensis</name>
    <name type="common">Susabi-nori</name>
    <name type="synonym">Porphyra yezoensis</name>
    <dbReference type="NCBI Taxonomy" id="2788"/>
    <lineage>
        <taxon>Eukaryota</taxon>
        <taxon>Rhodophyta</taxon>
        <taxon>Bangiophyceae</taxon>
        <taxon>Bangiales</taxon>
        <taxon>Bangiaceae</taxon>
        <taxon>Pyropia</taxon>
    </lineage>
</organism>
<gene>
    <name evidence="1" type="ORF">I4F81_011201</name>
</gene>
<sequence length="274" mass="29843">MQSIYPPAVAVAWMEYHARLGVDRLFLYSNVANSTAVAAAVAAAPRGVRDAIEVVHWPWPQAEVAGTNLFLAAARGRCRWVLLFDVDEWLLLPPMLRALSALNASTGVSAFTVPSVMMGSGGRVADAHRPYPDVYTHRLVDAVAPCKALARTTDTFPLTHTHTLEMRVTRWEEEVAKRSAGRAAENVDTWWYPNVARAGVALPANASAADRRDAHLSLVGQAGWGEMRDAWRAVMRRPWRPPVVVAADADAAGLADWVDAPSLIPRANPLVRAT</sequence>
<evidence type="ECO:0000313" key="2">
    <source>
        <dbReference type="Proteomes" id="UP000798662"/>
    </source>
</evidence>
<name>A0ACC3CF46_PYRYE</name>
<reference evidence="1" key="1">
    <citation type="submission" date="2019-11" db="EMBL/GenBank/DDBJ databases">
        <title>Nori genome reveals adaptations in red seaweeds to the harsh intertidal environment.</title>
        <authorList>
            <person name="Wang D."/>
            <person name="Mao Y."/>
        </authorList>
    </citation>
    <scope>NUCLEOTIDE SEQUENCE</scope>
    <source>
        <tissue evidence="1">Gametophyte</tissue>
    </source>
</reference>
<proteinExistence type="predicted"/>
<comment type="caution">
    <text evidence="1">The sequence shown here is derived from an EMBL/GenBank/DDBJ whole genome shotgun (WGS) entry which is preliminary data.</text>
</comment>
<dbReference type="EMBL" id="CM020620">
    <property type="protein sequence ID" value="KAK1868718.1"/>
    <property type="molecule type" value="Genomic_DNA"/>
</dbReference>
<protein>
    <submittedName>
        <fullName evidence="1">Uncharacterized protein</fullName>
    </submittedName>
</protein>
<dbReference type="Proteomes" id="UP000798662">
    <property type="component" value="Chromosome 3"/>
</dbReference>
<evidence type="ECO:0000313" key="1">
    <source>
        <dbReference type="EMBL" id="KAK1868718.1"/>
    </source>
</evidence>